<dbReference type="STRING" id="1202772.A0A1V9YMA1"/>
<accession>A0A1V9YMA1</accession>
<dbReference type="InterPro" id="IPR019734">
    <property type="entry name" value="TPR_rpt"/>
</dbReference>
<dbReference type="InterPro" id="IPR011990">
    <property type="entry name" value="TPR-like_helical_dom_sf"/>
</dbReference>
<evidence type="ECO:0000313" key="2">
    <source>
        <dbReference type="Proteomes" id="UP000243579"/>
    </source>
</evidence>
<dbReference type="EMBL" id="JNBR01001481">
    <property type="protein sequence ID" value="OQR86824.1"/>
    <property type="molecule type" value="Genomic_DNA"/>
</dbReference>
<reference evidence="1 2" key="1">
    <citation type="journal article" date="2014" name="Genome Biol. Evol.">
        <title>The secreted proteins of Achlya hypogyna and Thraustotheca clavata identify the ancestral oomycete secretome and reveal gene acquisitions by horizontal gene transfer.</title>
        <authorList>
            <person name="Misner I."/>
            <person name="Blouin N."/>
            <person name="Leonard G."/>
            <person name="Richards T.A."/>
            <person name="Lane C.E."/>
        </authorList>
    </citation>
    <scope>NUCLEOTIDE SEQUENCE [LARGE SCALE GENOMIC DNA]</scope>
    <source>
        <strain evidence="1 2">ATCC 48635</strain>
    </source>
</reference>
<dbReference type="OrthoDB" id="71226at2759"/>
<comment type="caution">
    <text evidence="1">The sequence shown here is derived from an EMBL/GenBank/DDBJ whole genome shotgun (WGS) entry which is preliminary data.</text>
</comment>
<dbReference type="Proteomes" id="UP000243579">
    <property type="component" value="Unassembled WGS sequence"/>
</dbReference>
<gene>
    <name evidence="1" type="ORF">ACHHYP_09917</name>
</gene>
<dbReference type="SUPFAM" id="SSF48452">
    <property type="entry name" value="TPR-like"/>
    <property type="match status" value="2"/>
</dbReference>
<dbReference type="GO" id="GO:0030544">
    <property type="term" value="F:Hsp70 protein binding"/>
    <property type="evidence" value="ECO:0007669"/>
    <property type="project" value="TreeGrafter"/>
</dbReference>
<protein>
    <submittedName>
        <fullName evidence="1">Uncharacterized protein</fullName>
    </submittedName>
</protein>
<dbReference type="PANTHER" id="PTHR46035:SF1">
    <property type="entry name" value="TETRATRICOPEPTIDE REPEAT PROTEIN 4"/>
    <property type="match status" value="1"/>
</dbReference>
<keyword evidence="2" id="KW-1185">Reference proteome</keyword>
<dbReference type="GO" id="GO:0051879">
    <property type="term" value="F:Hsp90 protein binding"/>
    <property type="evidence" value="ECO:0007669"/>
    <property type="project" value="TreeGrafter"/>
</dbReference>
<dbReference type="GO" id="GO:0005634">
    <property type="term" value="C:nucleus"/>
    <property type="evidence" value="ECO:0007669"/>
    <property type="project" value="TreeGrafter"/>
</dbReference>
<dbReference type="SMART" id="SM00028">
    <property type="entry name" value="TPR"/>
    <property type="match status" value="7"/>
</dbReference>
<sequence>MAANGTEEAEFAAAVAIANARANVAFASSLLTYYLKQRLPNRDEISDLATAAAYVLRNWSTVFPEAPDDLWMREHFARARTYASRSVDHARVEHMLETFGHMARFLGAPQVASVLLERVGRPVTARFKPKKKPKVKWQAMKDEGNALYQRRDFAGAIALYAQALWHAPREPTLYSNRALCELQLKQYELARLDAVDALHVAPSSAKLYRIHSEALVGLHLYHDALVECEKGLALDPIDTVLLARSKHCVHVEEEMEWQTQVATAGVASAQLELGKKYAYGHRGYRRDSAKAMFWLRKVGLSPAEIDATLAFGARMAAYEALHGGDHDLSLDARTHRFCHVLLDAYRPEDRREAHWAVVAEHFRAAHARGLPGADDKWARCLRLGIGTPVDAAAAAVLGRPVAVAAPVPTDENDEDEDDDSSELMDVAETFFRSAWEALEAGDVNAAVIDLEEVVAMEDEPSVFVAYATLVLAWLRRLRPAPPVAWPQLIDAEIALLKREGDEMYAHQLYAKAIEYYSRALEWSTLLTDVLRLEVHAHGPDRAGRAPCADVALLYWKRARAAFLLGAYDDVCTDMETAVDCVDSNIDFYRLWAKAALLDHDYDGALDVCDEGLALDPHDKELLAIQDDAESYL</sequence>
<dbReference type="PANTHER" id="PTHR46035">
    <property type="entry name" value="TETRATRICOPEPTIDE REPEAT PROTEIN 4"/>
    <property type="match status" value="1"/>
</dbReference>
<dbReference type="Gene3D" id="1.25.40.10">
    <property type="entry name" value="Tetratricopeptide repeat domain"/>
    <property type="match status" value="3"/>
</dbReference>
<name>A0A1V9YMA1_ACHHY</name>
<evidence type="ECO:0000313" key="1">
    <source>
        <dbReference type="EMBL" id="OQR86824.1"/>
    </source>
</evidence>
<dbReference type="AlphaFoldDB" id="A0A1V9YMA1"/>
<proteinExistence type="predicted"/>
<organism evidence="1 2">
    <name type="scientific">Achlya hypogyna</name>
    <name type="common">Oomycete</name>
    <name type="synonym">Protoachlya hypogyna</name>
    <dbReference type="NCBI Taxonomy" id="1202772"/>
    <lineage>
        <taxon>Eukaryota</taxon>
        <taxon>Sar</taxon>
        <taxon>Stramenopiles</taxon>
        <taxon>Oomycota</taxon>
        <taxon>Saprolegniomycetes</taxon>
        <taxon>Saprolegniales</taxon>
        <taxon>Achlyaceae</taxon>
        <taxon>Achlya</taxon>
    </lineage>
</organism>
<dbReference type="GO" id="GO:0006457">
    <property type="term" value="P:protein folding"/>
    <property type="evidence" value="ECO:0007669"/>
    <property type="project" value="TreeGrafter"/>
</dbReference>
<dbReference type="GO" id="GO:0005829">
    <property type="term" value="C:cytosol"/>
    <property type="evidence" value="ECO:0007669"/>
    <property type="project" value="TreeGrafter"/>
</dbReference>